<sequence>MRNKLFYWSLLFLITFQGYSQQKISGRFKPFAKLFIATDTNILVKPSVNGKFAFMIKSKDLKHSKTSRVGFIDSAGRVIVEPKYINCSNFDDGYALVQDTSYNIGVIDTNGKTVIKMIYANISRCKNGLLMILKDGKFGLIKINGTVVLEPNKYDSFSNDERRYVKCMVLPNPYFWELLDFDRNEIHFDEYLGVRYGGKWAVIDKNGIEIISTKYEGIGTFENGVATAEIGKKYGVIDAKGNLLVTAKYEFVMLTPYNFVKVLAKNKLGIVSLQNKTLVPPKYSSISPYDENHFLVEDDKGLGVVDSKNKTIIPIKDQQIKRFGIGYMISPNFEGGWAFFDEKGKQKTAYLRGWFDSPVWYKDYAHGFMIYNEKEKKNKSYKELLVYNNFTPQARIFGYQRAGKWGLLDTTGVEITKPLYDKLEFQFFKKNANSDANNLIKAMVNKKWGLIDRNGNKMLDFEYDELSNRYSGLSLAKKNGKYGLLSKDIKLITPIKYDEITLQDGDFRIEKFILVRINKKTGLINSKGNEIIPVKYDYVNSFFLNGFSVVGIGKKMGLFDLNGKMVFPVIYDSITVNEDGFHTVLKDGFWGVINRSHDVILPIVYGQVLRIYDQNSLRDAALTTKRAKYCVNYNGKEGLLDSTGKIVVPFLYDTIIRIADNSIIASKGGYVGVIDWEGNIIVPFIYLTIEDLGRFYKVCINGKYGSIDKNGKHIIKPVYDQMDYLYGGFLVVTKDDKQGVFNIKGEEIVKPIYDSCKPCGKTNIIVHKSEKAGLLDDKGALIYPCIYKEIECVNGTIVIKKFEEIKTGNRK</sequence>
<dbReference type="InterPro" id="IPR032774">
    <property type="entry name" value="WG_beta_rep"/>
</dbReference>
<dbReference type="SUPFAM" id="SSF69360">
    <property type="entry name" value="Cell wall binding repeat"/>
    <property type="match status" value="2"/>
</dbReference>
<gene>
    <name evidence="1" type="ORF">P0Y49_05115</name>
</gene>
<organism evidence="1 2">
    <name type="scientific">Candidatus Pedobacter colombiensis</name>
    <dbReference type="NCBI Taxonomy" id="3121371"/>
    <lineage>
        <taxon>Bacteria</taxon>
        <taxon>Pseudomonadati</taxon>
        <taxon>Bacteroidota</taxon>
        <taxon>Sphingobacteriia</taxon>
        <taxon>Sphingobacteriales</taxon>
        <taxon>Sphingobacteriaceae</taxon>
        <taxon>Pedobacter</taxon>
    </lineage>
</organism>
<evidence type="ECO:0000313" key="1">
    <source>
        <dbReference type="EMBL" id="WEK20516.1"/>
    </source>
</evidence>
<dbReference type="Proteomes" id="UP001214530">
    <property type="component" value="Chromosome"/>
</dbReference>
<protein>
    <submittedName>
        <fullName evidence="1">WG repeat-containing protein</fullName>
    </submittedName>
</protein>
<name>A0AAJ5WBB3_9SPHI</name>
<dbReference type="Pfam" id="PF14903">
    <property type="entry name" value="WG_beta_rep"/>
    <property type="match status" value="10"/>
</dbReference>
<proteinExistence type="predicted"/>
<dbReference type="PANTHER" id="PTHR37841:SF1">
    <property type="entry name" value="DUF3298 DOMAIN-CONTAINING PROTEIN"/>
    <property type="match status" value="1"/>
</dbReference>
<dbReference type="EMBL" id="CP119313">
    <property type="protein sequence ID" value="WEK20516.1"/>
    <property type="molecule type" value="Genomic_DNA"/>
</dbReference>
<dbReference type="PANTHER" id="PTHR37841">
    <property type="entry name" value="GLR2918 PROTEIN"/>
    <property type="match status" value="1"/>
</dbReference>
<dbReference type="AlphaFoldDB" id="A0AAJ5WBB3"/>
<evidence type="ECO:0000313" key="2">
    <source>
        <dbReference type="Proteomes" id="UP001214530"/>
    </source>
</evidence>
<accession>A0AAJ5WBB3</accession>
<reference evidence="1" key="1">
    <citation type="submission" date="2023-03" db="EMBL/GenBank/DDBJ databases">
        <title>Andean soil-derived lignocellulolytic bacterial consortium as a source of novel taxa and putative plastic-active enzymes.</title>
        <authorList>
            <person name="Diaz-Garcia L."/>
            <person name="Chuvochina M."/>
            <person name="Feuerriegel G."/>
            <person name="Bunk B."/>
            <person name="Sproer C."/>
            <person name="Streit W.R."/>
            <person name="Rodriguez L.M."/>
            <person name="Overmann J."/>
            <person name="Jimenez D.J."/>
        </authorList>
    </citation>
    <scope>NUCLEOTIDE SEQUENCE</scope>
    <source>
        <strain evidence="1">MAG 3858</strain>
    </source>
</reference>